<dbReference type="Gene3D" id="3.40.50.150">
    <property type="entry name" value="Vaccinia Virus protein VP39"/>
    <property type="match status" value="1"/>
</dbReference>
<feature type="domain" description="Methyltransferase FkbM" evidence="1">
    <location>
        <begin position="43"/>
        <end position="174"/>
    </location>
</feature>
<reference evidence="3" key="1">
    <citation type="journal article" date="2019" name="Int. J. Syst. Evol. Microbiol.">
        <title>The Global Catalogue of Microorganisms (GCM) 10K type strain sequencing project: providing services to taxonomists for standard genome sequencing and annotation.</title>
        <authorList>
            <consortium name="The Broad Institute Genomics Platform"/>
            <consortium name="The Broad Institute Genome Sequencing Center for Infectious Disease"/>
            <person name="Wu L."/>
            <person name="Ma J."/>
        </authorList>
    </citation>
    <scope>NUCLEOTIDE SEQUENCE [LARGE SCALE GENOMIC DNA]</scope>
    <source>
        <strain evidence="3">JCM 9933</strain>
    </source>
</reference>
<comment type="caution">
    <text evidence="2">The sequence shown here is derived from an EMBL/GenBank/DDBJ whole genome shotgun (WGS) entry which is preliminary data.</text>
</comment>
<gene>
    <name evidence="2" type="ORF">GCM10009416_24020</name>
</gene>
<dbReference type="RefSeq" id="WP_343895541.1">
    <property type="nucleotide sequence ID" value="NZ_BAAAFZ010000029.1"/>
</dbReference>
<proteinExistence type="predicted"/>
<dbReference type="PANTHER" id="PTHR34203">
    <property type="entry name" value="METHYLTRANSFERASE, FKBM FAMILY PROTEIN"/>
    <property type="match status" value="1"/>
</dbReference>
<organism evidence="2 3">
    <name type="scientific">Craurococcus roseus</name>
    <dbReference type="NCBI Taxonomy" id="77585"/>
    <lineage>
        <taxon>Bacteria</taxon>
        <taxon>Pseudomonadati</taxon>
        <taxon>Pseudomonadota</taxon>
        <taxon>Alphaproteobacteria</taxon>
        <taxon>Acetobacterales</taxon>
        <taxon>Acetobacteraceae</taxon>
        <taxon>Craurococcus</taxon>
    </lineage>
</organism>
<dbReference type="InterPro" id="IPR052514">
    <property type="entry name" value="SAM-dependent_MTase"/>
</dbReference>
<evidence type="ECO:0000259" key="1">
    <source>
        <dbReference type="Pfam" id="PF05050"/>
    </source>
</evidence>
<dbReference type="InterPro" id="IPR029063">
    <property type="entry name" value="SAM-dependent_MTases_sf"/>
</dbReference>
<sequence>MSTATAAAKGIGRSLRTYHAPGRAAALDAFHRRFLDPGDLAFDVGAHVGDRAASFRRLGARVVCVEPQPRLDRLLRMLFRGDPGVARVAAVVGAEPGGEAVLRLNTANPTVASASPGFMAAAADAPGWEEQRWDAAVPCPVTTLDALAAAHGRPQFVKLDVEGFEAEALAGLSVPPRALSFEFTTIQREVAFACLRRLPALGFRAFNACLGEGMALARRAPCGADEMAAWIAALPAEANSGDVYASLEPARIAV</sequence>
<dbReference type="SUPFAM" id="SSF53335">
    <property type="entry name" value="S-adenosyl-L-methionine-dependent methyltransferases"/>
    <property type="match status" value="1"/>
</dbReference>
<dbReference type="Pfam" id="PF05050">
    <property type="entry name" value="Methyltransf_21"/>
    <property type="match status" value="1"/>
</dbReference>
<evidence type="ECO:0000313" key="2">
    <source>
        <dbReference type="EMBL" id="GAA0584845.1"/>
    </source>
</evidence>
<dbReference type="Proteomes" id="UP001501588">
    <property type="component" value="Unassembled WGS sequence"/>
</dbReference>
<dbReference type="EMBL" id="BAAAFZ010000029">
    <property type="protein sequence ID" value="GAA0584845.1"/>
    <property type="molecule type" value="Genomic_DNA"/>
</dbReference>
<evidence type="ECO:0000313" key="3">
    <source>
        <dbReference type="Proteomes" id="UP001501588"/>
    </source>
</evidence>
<accession>A0ABP3QBI4</accession>
<dbReference type="PANTHER" id="PTHR34203:SF15">
    <property type="entry name" value="SLL1173 PROTEIN"/>
    <property type="match status" value="1"/>
</dbReference>
<dbReference type="NCBIfam" id="TIGR01444">
    <property type="entry name" value="fkbM_fam"/>
    <property type="match status" value="1"/>
</dbReference>
<dbReference type="InterPro" id="IPR006342">
    <property type="entry name" value="FkbM_mtfrase"/>
</dbReference>
<protein>
    <recommendedName>
        <fullName evidence="1">Methyltransferase FkbM domain-containing protein</fullName>
    </recommendedName>
</protein>
<keyword evidence="3" id="KW-1185">Reference proteome</keyword>
<name>A0ABP3QBI4_9PROT</name>